<dbReference type="InterPro" id="IPR010836">
    <property type="entry name" value="SapC"/>
</dbReference>
<dbReference type="STRING" id="1353537.TP2_12175"/>
<sequence>MVQSIFKGGEVLNSQRHTSLRYSPETGCKLFADQASAPVTIAEFSAVAAEYPILFAPAEAGASPVALFALKEGTNLFVDRKGRWTGHYIPAHFRQLPFFNTHIRDSDKIVLSVLPEAESVHESGDGLALFDEDGQASEFLKAVMEFTRQHYEHTVTTQKFCRLLAELDLLEETTGTITLPDKSRRILKGLSVVSRKKLHALDDAKLAEFERNGALEAIHLHWASMRNFENLGERMSQSKKAEPLERQKSVVSIAQAMSASVQ</sequence>
<proteinExistence type="predicted"/>
<evidence type="ECO:0008006" key="3">
    <source>
        <dbReference type="Google" id="ProtNLM"/>
    </source>
</evidence>
<keyword evidence="2" id="KW-1185">Reference proteome</keyword>
<name>A0A074J6E8_9RHOB</name>
<organism evidence="1 2">
    <name type="scientific">Thioclava pacifica DSM 10166</name>
    <dbReference type="NCBI Taxonomy" id="1353537"/>
    <lineage>
        <taxon>Bacteria</taxon>
        <taxon>Pseudomonadati</taxon>
        <taxon>Pseudomonadota</taxon>
        <taxon>Alphaproteobacteria</taxon>
        <taxon>Rhodobacterales</taxon>
        <taxon>Paracoccaceae</taxon>
        <taxon>Thioclava</taxon>
    </lineage>
</organism>
<dbReference type="OrthoDB" id="9806524at2"/>
<evidence type="ECO:0000313" key="2">
    <source>
        <dbReference type="Proteomes" id="UP000027432"/>
    </source>
</evidence>
<protein>
    <recommendedName>
        <fullName evidence="3">SapC family protein</fullName>
    </recommendedName>
</protein>
<dbReference type="Proteomes" id="UP000027432">
    <property type="component" value="Unassembled WGS sequence"/>
</dbReference>
<dbReference type="AlphaFoldDB" id="A0A074J6E8"/>
<comment type="caution">
    <text evidence="1">The sequence shown here is derived from an EMBL/GenBank/DDBJ whole genome shotgun (WGS) entry which is preliminary data.</text>
</comment>
<dbReference type="EMBL" id="AUND01000039">
    <property type="protein sequence ID" value="KEO51148.1"/>
    <property type="molecule type" value="Genomic_DNA"/>
</dbReference>
<evidence type="ECO:0000313" key="1">
    <source>
        <dbReference type="EMBL" id="KEO51148.1"/>
    </source>
</evidence>
<accession>A0A074J6E8</accession>
<reference evidence="1 2" key="1">
    <citation type="submission" date="2013-07" db="EMBL/GenBank/DDBJ databases">
        <title>Thioclava pacifica DSM 10166 Genome Sequencing.</title>
        <authorList>
            <person name="Lai Q."/>
            <person name="Shao Z."/>
        </authorList>
    </citation>
    <scope>NUCLEOTIDE SEQUENCE [LARGE SCALE GENOMIC DNA]</scope>
    <source>
        <strain evidence="1 2">DSM 10166</strain>
    </source>
</reference>
<dbReference type="RefSeq" id="WP_038079210.1">
    <property type="nucleotide sequence ID" value="NZ_AUND01000039.1"/>
</dbReference>
<gene>
    <name evidence="1" type="ORF">TP2_12175</name>
</gene>
<dbReference type="eggNOG" id="COG1262">
    <property type="taxonomic scope" value="Bacteria"/>
</dbReference>
<dbReference type="Pfam" id="PF07277">
    <property type="entry name" value="SapC"/>
    <property type="match status" value="1"/>
</dbReference>